<comment type="caution">
    <text evidence="1">The sequence shown here is derived from an EMBL/GenBank/DDBJ whole genome shotgun (WGS) entry which is preliminary data.</text>
</comment>
<keyword evidence="2" id="KW-1185">Reference proteome</keyword>
<gene>
    <name evidence="1" type="ORF">ADUPG1_005167</name>
</gene>
<accession>A0ABQ5KE44</accession>
<proteinExistence type="predicted"/>
<evidence type="ECO:0000313" key="2">
    <source>
        <dbReference type="Proteomes" id="UP001057375"/>
    </source>
</evidence>
<name>A0ABQ5KE44_9EUKA</name>
<sequence length="120" mass="13845">MIGHSQNRKDTTKAQLSRMQLFSDQGRYHDSVKIGLDTLQHYDVIIPQLPGKAAITAELLKTKAVLGKKKTLQLYNLPEMDSPENLEIMRLLMHTIAPAYMFNKKLVFFIVLRMIRFSIK</sequence>
<dbReference type="EMBL" id="BQXS01008161">
    <property type="protein sequence ID" value="GKT29131.1"/>
    <property type="molecule type" value="Genomic_DNA"/>
</dbReference>
<reference evidence="1" key="1">
    <citation type="submission" date="2022-03" db="EMBL/GenBank/DDBJ databases">
        <title>Draft genome sequence of Aduncisulcus paluster, a free-living microaerophilic Fornicata.</title>
        <authorList>
            <person name="Yuyama I."/>
            <person name="Kume K."/>
            <person name="Tamura T."/>
            <person name="Inagaki Y."/>
            <person name="Hashimoto T."/>
        </authorList>
    </citation>
    <scope>NUCLEOTIDE SEQUENCE</scope>
    <source>
        <strain evidence="1">NY0171</strain>
    </source>
</reference>
<evidence type="ECO:0000313" key="1">
    <source>
        <dbReference type="EMBL" id="GKT29131.1"/>
    </source>
</evidence>
<organism evidence="1 2">
    <name type="scientific">Aduncisulcus paluster</name>
    <dbReference type="NCBI Taxonomy" id="2918883"/>
    <lineage>
        <taxon>Eukaryota</taxon>
        <taxon>Metamonada</taxon>
        <taxon>Carpediemonas-like organisms</taxon>
        <taxon>Aduncisulcus</taxon>
    </lineage>
</organism>
<protein>
    <submittedName>
        <fullName evidence="1">PAS sensor protein</fullName>
    </submittedName>
</protein>
<dbReference type="Proteomes" id="UP001057375">
    <property type="component" value="Unassembled WGS sequence"/>
</dbReference>